<name>A0AAV5GB54_9BASI</name>
<keyword evidence="5" id="KW-0732">Signal</keyword>
<dbReference type="SUPFAM" id="SSF50630">
    <property type="entry name" value="Acid proteases"/>
    <property type="match status" value="1"/>
</dbReference>
<feature type="domain" description="Peptidase A1" evidence="6">
    <location>
        <begin position="101"/>
        <end position="418"/>
    </location>
</feature>
<organism evidence="7 8">
    <name type="scientific">Rhodotorula paludigena</name>
    <dbReference type="NCBI Taxonomy" id="86838"/>
    <lineage>
        <taxon>Eukaryota</taxon>
        <taxon>Fungi</taxon>
        <taxon>Dikarya</taxon>
        <taxon>Basidiomycota</taxon>
        <taxon>Pucciniomycotina</taxon>
        <taxon>Microbotryomycetes</taxon>
        <taxon>Sporidiobolales</taxon>
        <taxon>Sporidiobolaceae</taxon>
        <taxon>Rhodotorula</taxon>
    </lineage>
</organism>
<gene>
    <name evidence="7" type="ORF">Rhopal_000609-T1</name>
</gene>
<dbReference type="InterPro" id="IPR021109">
    <property type="entry name" value="Peptidase_aspartic_dom_sf"/>
</dbReference>
<evidence type="ECO:0000256" key="5">
    <source>
        <dbReference type="SAM" id="SignalP"/>
    </source>
</evidence>
<evidence type="ECO:0000256" key="1">
    <source>
        <dbReference type="ARBA" id="ARBA00007447"/>
    </source>
</evidence>
<dbReference type="Gene3D" id="2.40.70.10">
    <property type="entry name" value="Acid Proteases"/>
    <property type="match status" value="2"/>
</dbReference>
<dbReference type="GO" id="GO:0006508">
    <property type="term" value="P:proteolysis"/>
    <property type="evidence" value="ECO:0007669"/>
    <property type="project" value="UniProtKB-KW"/>
</dbReference>
<feature type="chain" id="PRO_5043360665" description="Peptidase A1 domain-containing protein" evidence="5">
    <location>
        <begin position="22"/>
        <end position="422"/>
    </location>
</feature>
<evidence type="ECO:0000256" key="2">
    <source>
        <dbReference type="ARBA" id="ARBA00022750"/>
    </source>
</evidence>
<dbReference type="InterPro" id="IPR033121">
    <property type="entry name" value="PEPTIDASE_A1"/>
</dbReference>
<keyword evidence="4" id="KW-0645">Protease</keyword>
<dbReference type="EMBL" id="BQKY01000001">
    <property type="protein sequence ID" value="GJN87654.1"/>
    <property type="molecule type" value="Genomic_DNA"/>
</dbReference>
<feature type="active site" evidence="3">
    <location>
        <position position="287"/>
    </location>
</feature>
<feature type="active site" evidence="3">
    <location>
        <position position="119"/>
    </location>
</feature>
<keyword evidence="8" id="KW-1185">Reference proteome</keyword>
<accession>A0AAV5GB54</accession>
<dbReference type="GO" id="GO:0004190">
    <property type="term" value="F:aspartic-type endopeptidase activity"/>
    <property type="evidence" value="ECO:0007669"/>
    <property type="project" value="UniProtKB-KW"/>
</dbReference>
<feature type="signal peptide" evidence="5">
    <location>
        <begin position="1"/>
        <end position="21"/>
    </location>
</feature>
<evidence type="ECO:0000313" key="7">
    <source>
        <dbReference type="EMBL" id="GJN87654.1"/>
    </source>
</evidence>
<dbReference type="PROSITE" id="PS51767">
    <property type="entry name" value="PEPTIDASE_A1"/>
    <property type="match status" value="1"/>
</dbReference>
<dbReference type="AlphaFoldDB" id="A0AAV5GB54"/>
<evidence type="ECO:0000259" key="6">
    <source>
        <dbReference type="PROSITE" id="PS51767"/>
    </source>
</evidence>
<dbReference type="InterPro" id="IPR034164">
    <property type="entry name" value="Pepsin-like_dom"/>
</dbReference>
<reference evidence="7 8" key="1">
    <citation type="submission" date="2021-12" db="EMBL/GenBank/DDBJ databases">
        <title>High titer production of polyol ester of fatty acids by Rhodotorula paludigena BS15 towards product separation-free biomass refinery.</title>
        <authorList>
            <person name="Mano J."/>
            <person name="Ono H."/>
            <person name="Tanaka T."/>
            <person name="Naito K."/>
            <person name="Sushida H."/>
            <person name="Ike M."/>
            <person name="Tokuyasu K."/>
            <person name="Kitaoka M."/>
        </authorList>
    </citation>
    <scope>NUCLEOTIDE SEQUENCE [LARGE SCALE GENOMIC DNA]</scope>
    <source>
        <strain evidence="7 8">BS15</strain>
    </source>
</reference>
<dbReference type="PROSITE" id="PS00141">
    <property type="entry name" value="ASP_PROTEASE"/>
    <property type="match status" value="1"/>
</dbReference>
<evidence type="ECO:0000313" key="8">
    <source>
        <dbReference type="Proteomes" id="UP001342314"/>
    </source>
</evidence>
<dbReference type="PANTHER" id="PTHR47966:SF51">
    <property type="entry name" value="BETA-SITE APP-CLEAVING ENZYME, ISOFORM A-RELATED"/>
    <property type="match status" value="1"/>
</dbReference>
<keyword evidence="2 4" id="KW-0064">Aspartyl protease</keyword>
<dbReference type="Pfam" id="PF00026">
    <property type="entry name" value="Asp"/>
    <property type="match status" value="1"/>
</dbReference>
<dbReference type="CDD" id="cd05471">
    <property type="entry name" value="pepsin_like"/>
    <property type="match status" value="1"/>
</dbReference>
<protein>
    <recommendedName>
        <fullName evidence="6">Peptidase A1 domain-containing protein</fullName>
    </recommendedName>
</protein>
<evidence type="ECO:0000256" key="4">
    <source>
        <dbReference type="RuleBase" id="RU000454"/>
    </source>
</evidence>
<comment type="caution">
    <text evidence="7">The sequence shown here is derived from an EMBL/GenBank/DDBJ whole genome shotgun (WGS) entry which is preliminary data.</text>
</comment>
<keyword evidence="4" id="KW-0378">Hydrolase</keyword>
<dbReference type="Proteomes" id="UP001342314">
    <property type="component" value="Unassembled WGS sequence"/>
</dbReference>
<dbReference type="InterPro" id="IPR001969">
    <property type="entry name" value="Aspartic_peptidase_AS"/>
</dbReference>
<dbReference type="PANTHER" id="PTHR47966">
    <property type="entry name" value="BETA-SITE APP-CLEAVING ENZYME, ISOFORM A-RELATED"/>
    <property type="match status" value="1"/>
</dbReference>
<comment type="similarity">
    <text evidence="1 4">Belongs to the peptidase A1 family.</text>
</comment>
<evidence type="ECO:0000256" key="3">
    <source>
        <dbReference type="PIRSR" id="PIRSR601461-1"/>
    </source>
</evidence>
<proteinExistence type="inferred from homology"/>
<sequence>MIGFVALAPLAILASSSLVDALPSPVRLEGSVPTVTRRDGTLDEALFARNLDATFQKLEDVNPGPADVEPQVGRKARRALPLKKRCDKQAQVSLEARQYANFVPVSFGSSGQTLSLILDTGSTDLVVQSTTANGAPAFDTSKSTSYKATDEAITFSYVDGSMSGIIAQDKISVGGLSVDKQTFGLVESDHSAGVSGVFGLGMPGQAKIAAPSVMDSLFSAGKLDSKSFGLALGSAQSGKGSLILGGMDEAYAKSPYMKLPVWTPFGRIVVVNSRTAAGGLGVATFIDSGSTVSYLPKDVVKTIHSAIPGAKLYDTITQGLNGVDYTVERWQYPCNAQIGQVGLSFDGGRRQVAQIQPDTFNFGYADEDSKEMCASTFFGVDIELGGVKAGILGANFLRNVYAKFDFGSQNEQPTISFWNAHK</sequence>
<dbReference type="InterPro" id="IPR001461">
    <property type="entry name" value="Aspartic_peptidase_A1"/>
</dbReference>
<dbReference type="PRINTS" id="PR00792">
    <property type="entry name" value="PEPSIN"/>
</dbReference>